<organism evidence="2 3">
    <name type="scientific">Limosa lapponica baueri</name>
    <dbReference type="NCBI Taxonomy" id="1758121"/>
    <lineage>
        <taxon>Eukaryota</taxon>
        <taxon>Metazoa</taxon>
        <taxon>Chordata</taxon>
        <taxon>Craniata</taxon>
        <taxon>Vertebrata</taxon>
        <taxon>Euteleostomi</taxon>
        <taxon>Archelosauria</taxon>
        <taxon>Archosauria</taxon>
        <taxon>Dinosauria</taxon>
        <taxon>Saurischia</taxon>
        <taxon>Theropoda</taxon>
        <taxon>Coelurosauria</taxon>
        <taxon>Aves</taxon>
        <taxon>Neognathae</taxon>
        <taxon>Neoaves</taxon>
        <taxon>Charadriiformes</taxon>
        <taxon>Scolopacidae</taxon>
        <taxon>Limosa</taxon>
    </lineage>
</organism>
<name>A0A2I0UL16_LIMLA</name>
<evidence type="ECO:0000313" key="2">
    <source>
        <dbReference type="EMBL" id="PKU46744.1"/>
    </source>
</evidence>
<evidence type="ECO:0000256" key="1">
    <source>
        <dbReference type="SAM" id="MobiDB-lite"/>
    </source>
</evidence>
<sequence length="122" mass="13677">MRFNKAKCPWVQATPSINTGWGVKGLRVPLMRRTWMCWWDEKLDMSWQRVLTARKANSILGCITGSVASRSREVILPLYSDETPPGVLRPALGPSAQERQGSVGVRPEECHKNDQRAGADDL</sequence>
<accession>A0A2I0UL16</accession>
<feature type="compositionally biased region" description="Basic and acidic residues" evidence="1">
    <location>
        <begin position="106"/>
        <end position="122"/>
    </location>
</feature>
<dbReference type="EMBL" id="KZ505699">
    <property type="protein sequence ID" value="PKU46744.1"/>
    <property type="molecule type" value="Genomic_DNA"/>
</dbReference>
<dbReference type="Proteomes" id="UP000233556">
    <property type="component" value="Unassembled WGS sequence"/>
</dbReference>
<keyword evidence="3" id="KW-1185">Reference proteome</keyword>
<gene>
    <name evidence="2" type="ORF">llap_2940</name>
</gene>
<reference evidence="3" key="2">
    <citation type="submission" date="2017-12" db="EMBL/GenBank/DDBJ databases">
        <title>Genome sequence of the Bar-tailed Godwit (Limosa lapponica baueri).</title>
        <authorList>
            <person name="Lima N.C.B."/>
            <person name="Parody-Merino A.M."/>
            <person name="Battley P.F."/>
            <person name="Fidler A.E."/>
            <person name="Prosdocimi F."/>
        </authorList>
    </citation>
    <scope>NUCLEOTIDE SEQUENCE [LARGE SCALE GENOMIC DNA]</scope>
</reference>
<evidence type="ECO:0000313" key="3">
    <source>
        <dbReference type="Proteomes" id="UP000233556"/>
    </source>
</evidence>
<dbReference type="AlphaFoldDB" id="A0A2I0UL16"/>
<feature type="region of interest" description="Disordered" evidence="1">
    <location>
        <begin position="86"/>
        <end position="122"/>
    </location>
</feature>
<reference evidence="3" key="1">
    <citation type="submission" date="2017-11" db="EMBL/GenBank/DDBJ databases">
        <authorList>
            <person name="Lima N.C."/>
            <person name="Parody-Merino A.M."/>
            <person name="Battley P.F."/>
            <person name="Fidler A.E."/>
            <person name="Prosdocimi F."/>
        </authorList>
    </citation>
    <scope>NUCLEOTIDE SEQUENCE [LARGE SCALE GENOMIC DNA]</scope>
</reference>
<proteinExistence type="predicted"/>
<protein>
    <submittedName>
        <fullName evidence="2">Uncharacterized protein</fullName>
    </submittedName>
</protein>